<feature type="compositionally biased region" description="Basic and acidic residues" evidence="1">
    <location>
        <begin position="19"/>
        <end position="35"/>
    </location>
</feature>
<evidence type="ECO:0000313" key="3">
    <source>
        <dbReference type="Proteomes" id="UP000736787"/>
    </source>
</evidence>
<reference evidence="2" key="1">
    <citation type="submission" date="2018-10" db="EMBL/GenBank/DDBJ databases">
        <title>Effector identification in a new, highly contiguous assembly of the strawberry crown rot pathogen Phytophthora cactorum.</title>
        <authorList>
            <person name="Armitage A.D."/>
            <person name="Nellist C.F."/>
            <person name="Bates H."/>
            <person name="Vickerstaff R.J."/>
            <person name="Harrison R.J."/>
        </authorList>
    </citation>
    <scope>NUCLEOTIDE SEQUENCE</scope>
    <source>
        <strain evidence="2">4040</strain>
    </source>
</reference>
<dbReference type="EMBL" id="RCMK01001821">
    <property type="protein sequence ID" value="KAG2888056.1"/>
    <property type="molecule type" value="Genomic_DNA"/>
</dbReference>
<name>A0A8T1ASN9_9STRA</name>
<gene>
    <name evidence="2" type="ORF">PC117_g25022</name>
</gene>
<feature type="compositionally biased region" description="Low complexity" evidence="1">
    <location>
        <begin position="1"/>
        <end position="18"/>
    </location>
</feature>
<dbReference type="Proteomes" id="UP000736787">
    <property type="component" value="Unassembled WGS sequence"/>
</dbReference>
<evidence type="ECO:0000256" key="1">
    <source>
        <dbReference type="SAM" id="MobiDB-lite"/>
    </source>
</evidence>
<feature type="compositionally biased region" description="Low complexity" evidence="1">
    <location>
        <begin position="48"/>
        <end position="61"/>
    </location>
</feature>
<accession>A0A8T1ASN9</accession>
<evidence type="ECO:0000313" key="2">
    <source>
        <dbReference type="EMBL" id="KAG2888056.1"/>
    </source>
</evidence>
<organism evidence="2 3">
    <name type="scientific">Phytophthora cactorum</name>
    <dbReference type="NCBI Taxonomy" id="29920"/>
    <lineage>
        <taxon>Eukaryota</taxon>
        <taxon>Sar</taxon>
        <taxon>Stramenopiles</taxon>
        <taxon>Oomycota</taxon>
        <taxon>Peronosporomycetes</taxon>
        <taxon>Peronosporales</taxon>
        <taxon>Peronosporaceae</taxon>
        <taxon>Phytophthora</taxon>
    </lineage>
</organism>
<dbReference type="AlphaFoldDB" id="A0A8T1ASN9"/>
<proteinExistence type="predicted"/>
<protein>
    <submittedName>
        <fullName evidence="2">Uncharacterized protein</fullName>
    </submittedName>
</protein>
<comment type="caution">
    <text evidence="2">The sequence shown here is derived from an EMBL/GenBank/DDBJ whole genome shotgun (WGS) entry which is preliminary data.</text>
</comment>
<sequence>MLFHLHLQSSSLRSSPRIRLCESRQGDIDHSDTQQHPEAAPPALPGTSAPMNPAPASSAPSEAPPALPAATEVPAEPPAAPPMPVDTLAPVTDASL</sequence>
<feature type="compositionally biased region" description="Pro residues" evidence="1">
    <location>
        <begin position="75"/>
        <end position="84"/>
    </location>
</feature>
<feature type="region of interest" description="Disordered" evidence="1">
    <location>
        <begin position="1"/>
        <end position="96"/>
    </location>
</feature>